<comment type="cofactor">
    <cofactor evidence="1">
        <name>Zn(2+)</name>
        <dbReference type="ChEBI" id="CHEBI:29105"/>
    </cofactor>
</comment>
<keyword evidence="6" id="KW-1185">Reference proteome</keyword>
<name>A0ABW2C2U2_9PSEU</name>
<dbReference type="Pfam" id="PF01717">
    <property type="entry name" value="Meth_synt_2"/>
    <property type="match status" value="1"/>
</dbReference>
<dbReference type="RefSeq" id="WP_345403138.1">
    <property type="nucleotide sequence ID" value="NZ_BAABLA010000113.1"/>
</dbReference>
<dbReference type="PANTHER" id="PTHR30519">
    <property type="entry name" value="5-METHYLTETRAHYDROPTEROYLTRIGLUTAMATE--HOMOCYSTEINE METHYLTRANSFERASE"/>
    <property type="match status" value="1"/>
</dbReference>
<evidence type="ECO:0000256" key="1">
    <source>
        <dbReference type="ARBA" id="ARBA00001947"/>
    </source>
</evidence>
<reference evidence="6" key="1">
    <citation type="journal article" date="2019" name="Int. J. Syst. Evol. Microbiol.">
        <title>The Global Catalogue of Microorganisms (GCM) 10K type strain sequencing project: providing services to taxonomists for standard genome sequencing and annotation.</title>
        <authorList>
            <consortium name="The Broad Institute Genomics Platform"/>
            <consortium name="The Broad Institute Genome Sequencing Center for Infectious Disease"/>
            <person name="Wu L."/>
            <person name="Ma J."/>
        </authorList>
    </citation>
    <scope>NUCLEOTIDE SEQUENCE [LARGE SCALE GENOMIC DNA]</scope>
    <source>
        <strain evidence="6">KCTC 32255</strain>
    </source>
</reference>
<dbReference type="InterPro" id="IPR002629">
    <property type="entry name" value="Met_Synth_C/arc"/>
</dbReference>
<proteinExistence type="predicted"/>
<evidence type="ECO:0000256" key="2">
    <source>
        <dbReference type="ARBA" id="ARBA00022723"/>
    </source>
</evidence>
<gene>
    <name evidence="5" type="ORF">ACFQGD_17495</name>
</gene>
<evidence type="ECO:0000259" key="4">
    <source>
        <dbReference type="Pfam" id="PF01717"/>
    </source>
</evidence>
<dbReference type="Gene3D" id="3.20.20.210">
    <property type="match status" value="1"/>
</dbReference>
<evidence type="ECO:0000313" key="6">
    <source>
        <dbReference type="Proteomes" id="UP001596337"/>
    </source>
</evidence>
<keyword evidence="2" id="KW-0479">Metal-binding</keyword>
<accession>A0ABW2C2U2</accession>
<feature type="domain" description="Cobalamin-independent methionine synthase MetE C-terminal/archaeal" evidence="4">
    <location>
        <begin position="10"/>
        <end position="337"/>
    </location>
</feature>
<dbReference type="SUPFAM" id="SSF51726">
    <property type="entry name" value="UROD/MetE-like"/>
    <property type="match status" value="1"/>
</dbReference>
<sequence length="347" mass="38937">MRVRDTDILLPTTMVGSYPRPTWLTGKVFGEYDEPDYIDYGTKERFWDAVQLCVDDQVRAGLDVLADGQQYFETETMHEYGQVFHFWAHHLKGFARWGDPIAIDLYKKFHAPMVTGDVEWVRPIYAPAAEAAQFAANGQPVKIAVQGPLFLAHCCTDNHYGEMKPLAMDIAKAFNAEFKDLAARGVDWIQIHEPLTYYGEEPWFLEVLNTAFEGVDAHRIWHICYGNQGGNPGVADQRGQDMFPFAFDADVDQIHIEAARRGPGDLPHLAGLPERMSLGVGVIDVKSTVIETPESVAELLTTAAEHVPAERICVSTDCGMLNLKREHAQRKLHALVEGTRIARDRLS</sequence>
<evidence type="ECO:0000313" key="5">
    <source>
        <dbReference type="EMBL" id="MFC6868940.1"/>
    </source>
</evidence>
<keyword evidence="3" id="KW-0862">Zinc</keyword>
<dbReference type="EMBL" id="JBHSXX010000001">
    <property type="protein sequence ID" value="MFC6868940.1"/>
    <property type="molecule type" value="Genomic_DNA"/>
</dbReference>
<protein>
    <submittedName>
        <fullName evidence="5">Cobalamin-independent methionine synthase II family protein</fullName>
    </submittedName>
</protein>
<organism evidence="5 6">
    <name type="scientific">Haloechinothrix salitolerans</name>
    <dbReference type="NCBI Taxonomy" id="926830"/>
    <lineage>
        <taxon>Bacteria</taxon>
        <taxon>Bacillati</taxon>
        <taxon>Actinomycetota</taxon>
        <taxon>Actinomycetes</taxon>
        <taxon>Pseudonocardiales</taxon>
        <taxon>Pseudonocardiaceae</taxon>
        <taxon>Haloechinothrix</taxon>
    </lineage>
</organism>
<dbReference type="CDD" id="cd03311">
    <property type="entry name" value="CIMS_C_terminal_like"/>
    <property type="match status" value="1"/>
</dbReference>
<dbReference type="InterPro" id="IPR038071">
    <property type="entry name" value="UROD/MetE-like_sf"/>
</dbReference>
<comment type="caution">
    <text evidence="5">The sequence shown here is derived from an EMBL/GenBank/DDBJ whole genome shotgun (WGS) entry which is preliminary data.</text>
</comment>
<evidence type="ECO:0000256" key="3">
    <source>
        <dbReference type="ARBA" id="ARBA00022833"/>
    </source>
</evidence>
<dbReference type="Proteomes" id="UP001596337">
    <property type="component" value="Unassembled WGS sequence"/>
</dbReference>